<keyword evidence="4" id="KW-1133">Transmembrane helix</keyword>
<evidence type="ECO:0000256" key="4">
    <source>
        <dbReference type="SAM" id="Phobius"/>
    </source>
</evidence>
<keyword evidence="4" id="KW-0472">Membrane</keyword>
<dbReference type="InParanoid" id="A0E1U2"/>
<feature type="transmembrane region" description="Helical" evidence="4">
    <location>
        <begin position="15"/>
        <end position="34"/>
    </location>
</feature>
<evidence type="ECO:0000313" key="5">
    <source>
        <dbReference type="EMBL" id="CAK89259.1"/>
    </source>
</evidence>
<dbReference type="InterPro" id="IPR001680">
    <property type="entry name" value="WD40_rpt"/>
</dbReference>
<feature type="repeat" description="WD" evidence="3">
    <location>
        <begin position="262"/>
        <end position="291"/>
    </location>
</feature>
<dbReference type="HOGENOM" id="CLU_625006_0_0_1"/>
<dbReference type="PRINTS" id="PR00319">
    <property type="entry name" value="GPROTEINB"/>
</dbReference>
<evidence type="ECO:0000313" key="6">
    <source>
        <dbReference type="Proteomes" id="UP000000600"/>
    </source>
</evidence>
<keyword evidence="4" id="KW-0812">Transmembrane</keyword>
<dbReference type="eggNOG" id="KOG0263">
    <property type="taxonomic scope" value="Eukaryota"/>
</dbReference>
<dbReference type="GO" id="GO:1990234">
    <property type="term" value="C:transferase complex"/>
    <property type="evidence" value="ECO:0007669"/>
    <property type="project" value="UniProtKB-ARBA"/>
</dbReference>
<reference evidence="5 6" key="1">
    <citation type="journal article" date="2006" name="Nature">
        <title>Global trends of whole-genome duplications revealed by the ciliate Paramecium tetraurelia.</title>
        <authorList>
            <consortium name="Genoscope"/>
            <person name="Aury J.-M."/>
            <person name="Jaillon O."/>
            <person name="Duret L."/>
            <person name="Noel B."/>
            <person name="Jubin C."/>
            <person name="Porcel B.M."/>
            <person name="Segurens B."/>
            <person name="Daubin V."/>
            <person name="Anthouard V."/>
            <person name="Aiach N."/>
            <person name="Arnaiz O."/>
            <person name="Billaut A."/>
            <person name="Beisson J."/>
            <person name="Blanc I."/>
            <person name="Bouhouche K."/>
            <person name="Camara F."/>
            <person name="Duharcourt S."/>
            <person name="Guigo R."/>
            <person name="Gogendeau D."/>
            <person name="Katinka M."/>
            <person name="Keller A.-M."/>
            <person name="Kissmehl R."/>
            <person name="Klotz C."/>
            <person name="Koll F."/>
            <person name="Le Moue A."/>
            <person name="Lepere C."/>
            <person name="Malinsky S."/>
            <person name="Nowacki M."/>
            <person name="Nowak J.K."/>
            <person name="Plattner H."/>
            <person name="Poulain J."/>
            <person name="Ruiz F."/>
            <person name="Serrano V."/>
            <person name="Zagulski M."/>
            <person name="Dessen P."/>
            <person name="Betermier M."/>
            <person name="Weissenbach J."/>
            <person name="Scarpelli C."/>
            <person name="Schachter V."/>
            <person name="Sperling L."/>
            <person name="Meyer E."/>
            <person name="Cohen J."/>
            <person name="Wincker P."/>
        </authorList>
    </citation>
    <scope>NUCLEOTIDE SEQUENCE [LARGE SCALE GENOMIC DNA]</scope>
    <source>
        <strain evidence="5 6">Stock d4-2</strain>
    </source>
</reference>
<evidence type="ECO:0000256" key="1">
    <source>
        <dbReference type="ARBA" id="ARBA00022574"/>
    </source>
</evidence>
<dbReference type="InterPro" id="IPR020472">
    <property type="entry name" value="WD40_PAC1"/>
</dbReference>
<evidence type="ECO:0000256" key="2">
    <source>
        <dbReference type="ARBA" id="ARBA00022737"/>
    </source>
</evidence>
<dbReference type="PROSITE" id="PS50294">
    <property type="entry name" value="WD_REPEATS_REGION"/>
    <property type="match status" value="3"/>
</dbReference>
<feature type="repeat" description="WD" evidence="3">
    <location>
        <begin position="128"/>
        <end position="169"/>
    </location>
</feature>
<keyword evidence="1 3" id="KW-0853">WD repeat</keyword>
<dbReference type="PRINTS" id="PR00320">
    <property type="entry name" value="GPROTEINBRPT"/>
</dbReference>
<accession>A0E1U2</accession>
<dbReference type="InterPro" id="IPR015943">
    <property type="entry name" value="WD40/YVTN_repeat-like_dom_sf"/>
</dbReference>
<evidence type="ECO:0008006" key="7">
    <source>
        <dbReference type="Google" id="ProtNLM"/>
    </source>
</evidence>
<feature type="repeat" description="WD" evidence="3">
    <location>
        <begin position="170"/>
        <end position="211"/>
    </location>
</feature>
<dbReference type="InterPro" id="IPR001632">
    <property type="entry name" value="WD40_G-protein_beta-like"/>
</dbReference>
<dbReference type="KEGG" id="ptm:GSPATT00022430001"/>
<evidence type="ECO:0000256" key="3">
    <source>
        <dbReference type="PROSITE-ProRule" id="PRU00221"/>
    </source>
</evidence>
<feature type="repeat" description="WD" evidence="3">
    <location>
        <begin position="86"/>
        <end position="127"/>
    </location>
</feature>
<feature type="transmembrane region" description="Helical" evidence="4">
    <location>
        <begin position="223"/>
        <end position="245"/>
    </location>
</feature>
<dbReference type="OrthoDB" id="414519at2759"/>
<protein>
    <recommendedName>
        <fullName evidence="7">G-protein beta WD-40 repeats containing protein</fullName>
    </recommendedName>
</protein>
<dbReference type="InterPro" id="IPR019775">
    <property type="entry name" value="WD40_repeat_CS"/>
</dbReference>
<gene>
    <name evidence="5" type="ORF">GSPATT00022430001</name>
</gene>
<dbReference type="STRING" id="5888.A0E1U2"/>
<name>A0E1U2_PARTE</name>
<proteinExistence type="predicted"/>
<dbReference type="Proteomes" id="UP000000600">
    <property type="component" value="Unassembled WGS sequence"/>
</dbReference>
<dbReference type="Pfam" id="PF00400">
    <property type="entry name" value="WD40"/>
    <property type="match status" value="4"/>
</dbReference>
<dbReference type="InterPro" id="IPR036322">
    <property type="entry name" value="WD40_repeat_dom_sf"/>
</dbReference>
<dbReference type="SMART" id="SM00320">
    <property type="entry name" value="WD40"/>
    <property type="match status" value="4"/>
</dbReference>
<dbReference type="CDD" id="cd00200">
    <property type="entry name" value="WD40"/>
    <property type="match status" value="1"/>
</dbReference>
<dbReference type="SUPFAM" id="SSF50978">
    <property type="entry name" value="WD40 repeat-like"/>
    <property type="match status" value="1"/>
</dbReference>
<dbReference type="PANTHER" id="PTHR22847:SF637">
    <property type="entry name" value="WD REPEAT DOMAIN 5B"/>
    <property type="match status" value="1"/>
</dbReference>
<keyword evidence="6" id="KW-1185">Reference proteome</keyword>
<dbReference type="EMBL" id="CT868654">
    <property type="protein sequence ID" value="CAK89259.1"/>
    <property type="molecule type" value="Genomic_DNA"/>
</dbReference>
<sequence length="439" mass="49763">QINQRVMVDQSIKYAFLRMVNHQCLVVMIIRLYCGMLKLGNKNSKSKPSGMYNQFVFLIIILQQLFSSGKFVYLWNLKTRKQIKKLVGHLKTVESISFTPNDTILASGSSDKSTRIWDVKAGKQKAKLDGHSYTVYSVNFSPDGTTLASGSRDNSIRLWDVKTGQQKAKLDGHSSTDYSVNFSPDGTTLASGSLDNSIRLWDVKTGQQKPNQMVIQIKLCQSILILMVLDQHLVVMITLSVYGMLRQDNKKPNYMVIQMEFYQSDGTTLASGSSDYSIRLWDVKTSKEILQSDSSYNDLLAQFKLPHQNSHLLPNVTPYCTILRICQNPLFQASGTLILQGQFINHQGIDLKPLCKPKGSMKMLQILKILLWQAESQELMVASVQKTTNQLIGFKCKQDGLISKIKEKMCFDQLESRINIRFKVIKINLLKGNQQFSSY</sequence>
<feature type="transmembrane region" description="Helical" evidence="4">
    <location>
        <begin position="55"/>
        <end position="75"/>
    </location>
</feature>
<dbReference type="PROSITE" id="PS50082">
    <property type="entry name" value="WD_REPEATS_2"/>
    <property type="match status" value="4"/>
</dbReference>
<organism evidence="5 6">
    <name type="scientific">Paramecium tetraurelia</name>
    <dbReference type="NCBI Taxonomy" id="5888"/>
    <lineage>
        <taxon>Eukaryota</taxon>
        <taxon>Sar</taxon>
        <taxon>Alveolata</taxon>
        <taxon>Ciliophora</taxon>
        <taxon>Intramacronucleata</taxon>
        <taxon>Oligohymenophorea</taxon>
        <taxon>Peniculida</taxon>
        <taxon>Parameciidae</taxon>
        <taxon>Paramecium</taxon>
    </lineage>
</organism>
<keyword evidence="2" id="KW-0677">Repeat</keyword>
<dbReference type="Gene3D" id="2.130.10.10">
    <property type="entry name" value="YVTN repeat-like/Quinoprotein amine dehydrogenase"/>
    <property type="match status" value="2"/>
</dbReference>
<dbReference type="GeneID" id="5042441"/>
<dbReference type="RefSeq" id="XP_001456656.1">
    <property type="nucleotide sequence ID" value="XM_001456619.1"/>
</dbReference>
<feature type="non-terminal residue" evidence="5">
    <location>
        <position position="1"/>
    </location>
</feature>
<dbReference type="PROSITE" id="PS00678">
    <property type="entry name" value="WD_REPEATS_1"/>
    <property type="match status" value="4"/>
</dbReference>
<dbReference type="AlphaFoldDB" id="A0E1U2"/>
<dbReference type="PANTHER" id="PTHR22847">
    <property type="entry name" value="WD40 REPEAT PROTEIN"/>
    <property type="match status" value="1"/>
</dbReference>